<evidence type="ECO:0000256" key="3">
    <source>
        <dbReference type="ARBA" id="ARBA00022475"/>
    </source>
</evidence>
<dbReference type="AlphaFoldDB" id="B0MK57"/>
<dbReference type="GO" id="GO:0043952">
    <property type="term" value="P:protein transport by the Sec complex"/>
    <property type="evidence" value="ECO:0007669"/>
    <property type="project" value="UniProtKB-UniRule"/>
</dbReference>
<feature type="transmembrane region" description="Helical" evidence="9">
    <location>
        <begin position="12"/>
        <end position="30"/>
    </location>
</feature>
<feature type="transmembrane region" description="Helical" evidence="9">
    <location>
        <begin position="426"/>
        <end position="447"/>
    </location>
</feature>
<keyword evidence="6 9" id="KW-1133">Transmembrane helix</keyword>
<evidence type="ECO:0000256" key="8">
    <source>
        <dbReference type="ARBA" id="ARBA00023136"/>
    </source>
</evidence>
<feature type="transmembrane region" description="Helical" evidence="9">
    <location>
        <begin position="303"/>
        <end position="325"/>
    </location>
</feature>
<feature type="transmembrane region" description="Helical" evidence="9">
    <location>
        <begin position="386"/>
        <end position="406"/>
    </location>
</feature>
<dbReference type="Proteomes" id="UP000005326">
    <property type="component" value="Unassembled WGS sequence"/>
</dbReference>
<keyword evidence="8 9" id="KW-0472">Membrane</keyword>
<dbReference type="Pfam" id="PF02355">
    <property type="entry name" value="SecD_SecF_C"/>
    <property type="match status" value="1"/>
</dbReference>
<dbReference type="PANTHER" id="PTHR30081:SF1">
    <property type="entry name" value="PROTEIN TRANSLOCASE SUBUNIT SECD"/>
    <property type="match status" value="1"/>
</dbReference>
<dbReference type="Gene3D" id="3.30.1360.200">
    <property type="match status" value="1"/>
</dbReference>
<dbReference type="HAMAP" id="MF_01463_B">
    <property type="entry name" value="SecD_B"/>
    <property type="match status" value="1"/>
</dbReference>
<dbReference type="InterPro" id="IPR022813">
    <property type="entry name" value="SecD/SecF_arch_bac"/>
</dbReference>
<keyword evidence="7 9" id="KW-0811">Translocation</keyword>
<protein>
    <recommendedName>
        <fullName evidence="9">Protein translocase subunit SecD</fullName>
    </recommendedName>
</protein>
<keyword evidence="3 9" id="KW-1003">Cell membrane</keyword>
<comment type="similarity">
    <text evidence="9">Belongs to the SecD/SecF family. SecD subfamily.</text>
</comment>
<dbReference type="NCBIfam" id="TIGR00916">
    <property type="entry name" value="2A0604s01"/>
    <property type="match status" value="1"/>
</dbReference>
<dbReference type="EMBL" id="ABCA03000025">
    <property type="protein sequence ID" value="EDS01921.1"/>
    <property type="molecule type" value="Genomic_DNA"/>
</dbReference>
<dbReference type="InterPro" id="IPR055344">
    <property type="entry name" value="SecD_SecF_C_bact"/>
</dbReference>
<dbReference type="PANTHER" id="PTHR30081">
    <property type="entry name" value="PROTEIN-EXPORT MEMBRANE PROTEIN SEC"/>
    <property type="match status" value="1"/>
</dbReference>
<dbReference type="Gene3D" id="1.20.1640.10">
    <property type="entry name" value="Multidrug efflux transporter AcrB transmembrane domain"/>
    <property type="match status" value="1"/>
</dbReference>
<evidence type="ECO:0000256" key="7">
    <source>
        <dbReference type="ARBA" id="ARBA00023010"/>
    </source>
</evidence>
<comment type="caution">
    <text evidence="12">The sequence shown here is derived from an EMBL/GenBank/DDBJ whole genome shotgun (WGS) entry which is preliminary data.</text>
</comment>
<gene>
    <name evidence="9" type="primary">secD</name>
    <name evidence="12" type="ORF">EUBSIR_00191</name>
</gene>
<comment type="function">
    <text evidence="9">Part of the Sec protein translocase complex. Interacts with the SecYEG preprotein conducting channel. SecDF uses the proton motive force (PMF) to complete protein translocation after the ATP-dependent function of SecA.</text>
</comment>
<dbReference type="InterPro" id="IPR005791">
    <property type="entry name" value="SecD"/>
</dbReference>
<dbReference type="Gene3D" id="3.30.70.3400">
    <property type="match status" value="1"/>
</dbReference>
<evidence type="ECO:0000256" key="1">
    <source>
        <dbReference type="ARBA" id="ARBA00004651"/>
    </source>
</evidence>
<feature type="transmembrane region" description="Helical" evidence="9">
    <location>
        <begin position="277"/>
        <end position="296"/>
    </location>
</feature>
<evidence type="ECO:0000256" key="9">
    <source>
        <dbReference type="HAMAP-Rule" id="MF_01463"/>
    </source>
</evidence>
<evidence type="ECO:0000256" key="6">
    <source>
        <dbReference type="ARBA" id="ARBA00022989"/>
    </source>
</evidence>
<accession>B0MK57</accession>
<evidence type="ECO:0000256" key="2">
    <source>
        <dbReference type="ARBA" id="ARBA00022448"/>
    </source>
</evidence>
<keyword evidence="2 9" id="KW-0813">Transport</keyword>
<dbReference type="GO" id="GO:0006605">
    <property type="term" value="P:protein targeting"/>
    <property type="evidence" value="ECO:0007669"/>
    <property type="project" value="UniProtKB-UniRule"/>
</dbReference>
<dbReference type="InterPro" id="IPR054384">
    <property type="entry name" value="SecDF_P1_head"/>
</dbReference>
<comment type="subcellular location">
    <subcellularLocation>
        <location evidence="1 9">Cell membrane</location>
        <topology evidence="1 9">Multi-pass membrane protein</topology>
    </subcellularLocation>
</comment>
<keyword evidence="4 9" id="KW-0812">Transmembrane</keyword>
<proteinExistence type="inferred from homology"/>
<dbReference type="InterPro" id="IPR048634">
    <property type="entry name" value="SecD_SecF_C"/>
</dbReference>
<dbReference type="GO" id="GO:0015450">
    <property type="term" value="F:protein-transporting ATPase activity"/>
    <property type="evidence" value="ECO:0007669"/>
    <property type="project" value="InterPro"/>
</dbReference>
<dbReference type="GO" id="GO:0065002">
    <property type="term" value="P:intracellular protein transmembrane transport"/>
    <property type="evidence" value="ECO:0007669"/>
    <property type="project" value="UniProtKB-UniRule"/>
</dbReference>
<dbReference type="Pfam" id="PF22599">
    <property type="entry name" value="SecDF_P1_head"/>
    <property type="match status" value="1"/>
</dbReference>
<name>B0MK57_9FIRM</name>
<evidence type="ECO:0000259" key="10">
    <source>
        <dbReference type="Pfam" id="PF02355"/>
    </source>
</evidence>
<reference evidence="12" key="2">
    <citation type="submission" date="2014-06" db="EMBL/GenBank/DDBJ databases">
        <title>Draft genome sequence of Eubacterium siraeum (DSM 15702).</title>
        <authorList>
            <person name="Sudarsanam P."/>
            <person name="Ley R."/>
            <person name="Guruge J."/>
            <person name="Turnbaugh P.J."/>
            <person name="Mahowald M."/>
            <person name="Liep D."/>
            <person name="Gordon J."/>
        </authorList>
    </citation>
    <scope>NUCLEOTIDE SEQUENCE</scope>
    <source>
        <strain evidence="12">DSM 15702</strain>
    </source>
</reference>
<evidence type="ECO:0000256" key="5">
    <source>
        <dbReference type="ARBA" id="ARBA00022927"/>
    </source>
</evidence>
<sequence>MKHLKRVAKPVFFIVLAVILAFTGIVFFGVHTQYGDFTNTIIRGVSDIRWGIDIRGGVDVTFTSPADYDATNEEVDAAKSIVETRLVANNITDYEVYVDYNSDKIIVRFPWQAEDDSFDPEAAVKELGATALLTFREGSEKSLSDGQTYEDLPLIISGSDVEKASAVYQLKSGNSKEYEYMVSLKLKDSGKEKFAEATKKLASSKGYISTYMDDKCISTATVKEEISGGEATISGGFTADEAKALADQINGGALPFKLETSSFSTISPTLGTGARDAMAIAGVIAFALIMIFMIALYRLPGVVAVIGLIGQVAGTFCAITGFFPFSNSFTLTIPGIAGIILAVGMGVDANVITGERIKEEINSGKTIDTAIATGYKRAFSAVFDGNITMIIVAIILMGAFGTPDSLASTILKPVFFMFGASTEGTIYSFGYTLMVGVILNFLFGIFATRLMTMSLSRFKIFRNPALYGGKSAKKCAAEKAAATEGGASK</sequence>
<comment type="subunit">
    <text evidence="9">Forms a complex with SecF. Part of the essential Sec protein translocation apparatus which comprises SecA, SecYEG and auxiliary proteins SecDF. Other proteins may also be involved.</text>
</comment>
<organism evidence="12 13">
    <name type="scientific">[Eubacterium] siraeum DSM 15702</name>
    <dbReference type="NCBI Taxonomy" id="428128"/>
    <lineage>
        <taxon>Bacteria</taxon>
        <taxon>Bacillati</taxon>
        <taxon>Bacillota</taxon>
        <taxon>Clostridia</taxon>
        <taxon>Eubacteriales</taxon>
        <taxon>Oscillospiraceae</taxon>
        <taxon>Oscillospiraceae incertae sedis</taxon>
    </lineage>
</organism>
<dbReference type="GO" id="GO:0005886">
    <property type="term" value="C:plasma membrane"/>
    <property type="evidence" value="ECO:0007669"/>
    <property type="project" value="UniProtKB-SubCell"/>
</dbReference>
<feature type="domain" description="Protein export membrane protein SecD/SecF C-terminal" evidence="10">
    <location>
        <begin position="257"/>
        <end position="399"/>
    </location>
</feature>
<evidence type="ECO:0000313" key="12">
    <source>
        <dbReference type="EMBL" id="EDS01921.1"/>
    </source>
</evidence>
<keyword evidence="5 9" id="KW-0653">Protein transport</keyword>
<evidence type="ECO:0000259" key="11">
    <source>
        <dbReference type="Pfam" id="PF22599"/>
    </source>
</evidence>
<reference evidence="12" key="1">
    <citation type="submission" date="2007-10" db="EMBL/GenBank/DDBJ databases">
        <authorList>
            <person name="Fulton L."/>
            <person name="Clifton S."/>
            <person name="Fulton B."/>
            <person name="Xu J."/>
            <person name="Minx P."/>
            <person name="Pepin K.H."/>
            <person name="Johnson M."/>
            <person name="Thiruvilangam P."/>
            <person name="Bhonagiri V."/>
            <person name="Nash W.E."/>
            <person name="Mardis E.R."/>
            <person name="Wilson R.K."/>
        </authorList>
    </citation>
    <scope>NUCLEOTIDE SEQUENCE [LARGE SCALE GENOMIC DNA]</scope>
    <source>
        <strain evidence="12">DSM 15702</strain>
    </source>
</reference>
<evidence type="ECO:0000256" key="4">
    <source>
        <dbReference type="ARBA" id="ARBA00022692"/>
    </source>
</evidence>
<evidence type="ECO:0000313" key="13">
    <source>
        <dbReference type="Proteomes" id="UP000005326"/>
    </source>
</evidence>
<feature type="transmembrane region" description="Helical" evidence="9">
    <location>
        <begin position="331"/>
        <end position="352"/>
    </location>
</feature>
<feature type="domain" description="SecDF P1 head subdomain" evidence="11">
    <location>
        <begin position="154"/>
        <end position="255"/>
    </location>
</feature>
<dbReference type="SUPFAM" id="SSF82866">
    <property type="entry name" value="Multidrug efflux transporter AcrB transmembrane domain"/>
    <property type="match status" value="1"/>
</dbReference>
<keyword evidence="13" id="KW-1185">Reference proteome</keyword>